<evidence type="ECO:0000313" key="3">
    <source>
        <dbReference type="Proteomes" id="UP000588277"/>
    </source>
</evidence>
<feature type="transmembrane region" description="Helical" evidence="1">
    <location>
        <begin position="151"/>
        <end position="174"/>
    </location>
</feature>
<feature type="transmembrane region" description="Helical" evidence="1">
    <location>
        <begin position="121"/>
        <end position="139"/>
    </location>
</feature>
<organism evidence="2 3">
    <name type="scientific">Bifidobacterium moraviense</name>
    <dbReference type="NCBI Taxonomy" id="2675323"/>
    <lineage>
        <taxon>Bacteria</taxon>
        <taxon>Bacillati</taxon>
        <taxon>Actinomycetota</taxon>
        <taxon>Actinomycetes</taxon>
        <taxon>Bifidobacteriales</taxon>
        <taxon>Bifidobacteriaceae</taxon>
        <taxon>Bifidobacterium</taxon>
    </lineage>
</organism>
<dbReference type="EMBL" id="JAAIIH010000014">
    <property type="protein sequence ID" value="NMN00994.1"/>
    <property type="molecule type" value="Genomic_DNA"/>
</dbReference>
<dbReference type="AlphaFoldDB" id="A0A7Y0F338"/>
<evidence type="ECO:0000256" key="1">
    <source>
        <dbReference type="SAM" id="Phobius"/>
    </source>
</evidence>
<dbReference type="Proteomes" id="UP000588277">
    <property type="component" value="Unassembled WGS sequence"/>
</dbReference>
<comment type="caution">
    <text evidence="2">The sequence shown here is derived from an EMBL/GenBank/DDBJ whole genome shotgun (WGS) entry which is preliminary data.</text>
</comment>
<reference evidence="2 3" key="1">
    <citation type="submission" date="2020-02" db="EMBL/GenBank/DDBJ databases">
        <title>Characterization of phylogenetic diversity of novel bifidobacterial species isolated in Czech ZOOs.</title>
        <authorList>
            <person name="Lugli G.A."/>
            <person name="Vera N.B."/>
            <person name="Ventura M."/>
        </authorList>
    </citation>
    <scope>NUCLEOTIDE SEQUENCE [LARGE SCALE GENOMIC DNA]</scope>
    <source>
        <strain evidence="2 3">DSM 109958</strain>
    </source>
</reference>
<sequence length="304" mass="32811">MPPVLLWLTAAASDMERPRGRRDAVHGSRRADRAGLPRYLCDRLRDRPSGRPHIGSCAGSYGGPHIALYAALYAAGLAVAVLQTVFPVLTVDGNVLPALLGTAVVIAALRRGNRRARRCGVAAYALWQFAGAAAVAQLPSPAPVPHAVLRAALGLVPGGGYGLGFVALGVAFWLCRDSRMHLTVTFALGTLIDMMIHDGTYGALLLGWPASMMGWLGTEDQASETLYRALFADPLMQSPVGVAPGPFGWSIAWTMILALPFLLALGRFDRFDHSDRTASSDRADRIGRIEHRDRIEHPYRADRR</sequence>
<accession>A0A7Y0F338</accession>
<name>A0A7Y0F338_9BIFI</name>
<evidence type="ECO:0000313" key="2">
    <source>
        <dbReference type="EMBL" id="NMN00994.1"/>
    </source>
</evidence>
<feature type="transmembrane region" description="Helical" evidence="1">
    <location>
        <begin position="66"/>
        <end position="85"/>
    </location>
</feature>
<gene>
    <name evidence="2" type="ORF">G1C96_1576</name>
</gene>
<proteinExistence type="predicted"/>
<feature type="transmembrane region" description="Helical" evidence="1">
    <location>
        <begin position="186"/>
        <end position="208"/>
    </location>
</feature>
<keyword evidence="3" id="KW-1185">Reference proteome</keyword>
<feature type="transmembrane region" description="Helical" evidence="1">
    <location>
        <begin position="247"/>
        <end position="266"/>
    </location>
</feature>
<keyword evidence="1" id="KW-0812">Transmembrane</keyword>
<keyword evidence="1" id="KW-0472">Membrane</keyword>
<protein>
    <submittedName>
        <fullName evidence="2">Uncharacterized protein</fullName>
    </submittedName>
</protein>
<keyword evidence="1" id="KW-1133">Transmembrane helix</keyword>